<comment type="caution">
    <text evidence="1">The sequence shown here is derived from an EMBL/GenBank/DDBJ whole genome shotgun (WGS) entry which is preliminary data.</text>
</comment>
<reference evidence="1" key="1">
    <citation type="journal article" date="2020" name="Fungal Divers.">
        <title>Resolving the Mortierellaceae phylogeny through synthesis of multi-gene phylogenetics and phylogenomics.</title>
        <authorList>
            <person name="Vandepol N."/>
            <person name="Liber J."/>
            <person name="Desiro A."/>
            <person name="Na H."/>
            <person name="Kennedy M."/>
            <person name="Barry K."/>
            <person name="Grigoriev I.V."/>
            <person name="Miller A.N."/>
            <person name="O'Donnell K."/>
            <person name="Stajich J.E."/>
            <person name="Bonito G."/>
        </authorList>
    </citation>
    <scope>NUCLEOTIDE SEQUENCE</scope>
    <source>
        <strain evidence="1">BC1065</strain>
    </source>
</reference>
<organism evidence="1 2">
    <name type="scientific">Actinomortierella ambigua</name>
    <dbReference type="NCBI Taxonomy" id="1343610"/>
    <lineage>
        <taxon>Eukaryota</taxon>
        <taxon>Fungi</taxon>
        <taxon>Fungi incertae sedis</taxon>
        <taxon>Mucoromycota</taxon>
        <taxon>Mortierellomycotina</taxon>
        <taxon>Mortierellomycetes</taxon>
        <taxon>Mortierellales</taxon>
        <taxon>Mortierellaceae</taxon>
        <taxon>Actinomortierella</taxon>
    </lineage>
</organism>
<sequence length="62" mass="6943">MRLLPNTITSIRSTLQSRLYQCTHRTAKYSALIGCYGQTDRVSKSLAQPPVVLFPGPQEVIH</sequence>
<accession>A0A9P6PM16</accession>
<evidence type="ECO:0000313" key="1">
    <source>
        <dbReference type="EMBL" id="KAG0247995.1"/>
    </source>
</evidence>
<proteinExistence type="predicted"/>
<evidence type="ECO:0000313" key="2">
    <source>
        <dbReference type="Proteomes" id="UP000807716"/>
    </source>
</evidence>
<dbReference type="EMBL" id="JAAAJB010001424">
    <property type="protein sequence ID" value="KAG0247995.1"/>
    <property type="molecule type" value="Genomic_DNA"/>
</dbReference>
<keyword evidence="2" id="KW-1185">Reference proteome</keyword>
<protein>
    <submittedName>
        <fullName evidence="1">Uncharacterized protein</fullName>
    </submittedName>
</protein>
<gene>
    <name evidence="1" type="ORF">DFQ27_001314</name>
</gene>
<dbReference type="AlphaFoldDB" id="A0A9P6PM16"/>
<name>A0A9P6PM16_9FUNG</name>
<dbReference type="Proteomes" id="UP000807716">
    <property type="component" value="Unassembled WGS sequence"/>
</dbReference>